<feature type="transmembrane region" description="Helical" evidence="1">
    <location>
        <begin position="446"/>
        <end position="466"/>
    </location>
</feature>
<feature type="transmembrane region" description="Helical" evidence="1">
    <location>
        <begin position="227"/>
        <end position="250"/>
    </location>
</feature>
<dbReference type="OrthoDB" id="9815466at2"/>
<dbReference type="AlphaFoldDB" id="A0A429Z9C4"/>
<feature type="transmembrane region" description="Helical" evidence="1">
    <location>
        <begin position="383"/>
        <end position="400"/>
    </location>
</feature>
<sequence>MKSSDKTAQTFLTACCAFFCPIVIMVLCYFSIGIFPGSQRSILASDAFSQFANFHASFHNMLKGEQSIFYTWSGSLGLNYLSLIAYYLGGIFTPLVFFFPNEQIPDTLYFLTLLKIGSASLSFWYFSKKTYQIPSFGHIFLAVSYSLMSFITAHSELIMWLDTFVWLPLIILGIHRLMDQHKPGLLFVSYVFLFVSNFYFGFMVGVFSLLYFLARTVSDWQVYKKKIVPYFLTSFLAGGSAMFIILPTYFDLKFNGEQLDTLNWIKTEGTSWLDLIAKQFIGAYDTTKYGSVPFIYVGLLPLILMFTAFLSKKIKRKLKLSWIVLFTCLIASFYIEPFNLFWHGFHSPNMFLFRYSFLFSFLVILIAGYGLETIAKKHHFQPIYLVSSILILTFLGVYFLKPHQSYPYLNKTTLALSCLFVCIYALVFMLYEGVFHKSRKRNFSKICVLLFICVSLEAGMNTYYMLSGILADWNYASRSLFTQPYPDIVKNLKTSENHSQPNEFFRVENLEPVSSNDSFTYQYSGVSLFSSIRNRNSNQLLNDLGFPSRKSQLNIRYQHNTLVMDSLLGIQYKLSQSPLNTYQFSQLEQTDSYRLYHNPLALDLGMLTTQAIKQVPIEKNQMLMNQQNILNQLAQKQQALFTKKEPSLVNTTNAYLQRNQKEWRFFEKKANHPQVLSLKTTIPKGKQAYVAIYPKDFSKVSNTNLTVKALGQSSEGRLDLMGSYYDLGYFSEETPLSFQLEFYGENHFEIEPPKIILLDTKNYEQQIKHIQAKTIKTNVKQNQVTFDYQTEEDKPVIFTTIPYDLGWQVKIDQKKATVQDFHKGFILLDVPSGKHTVTLTFYPYGIKLGASISLLSIGLFLFLYKYKSSLF</sequence>
<feature type="transmembrane region" description="Helical" evidence="1">
    <location>
        <begin position="133"/>
        <end position="151"/>
    </location>
</feature>
<keyword evidence="1" id="KW-1133">Transmembrane helix</keyword>
<feature type="transmembrane region" description="Helical" evidence="1">
    <location>
        <begin position="293"/>
        <end position="310"/>
    </location>
</feature>
<feature type="transmembrane region" description="Helical" evidence="1">
    <location>
        <begin position="12"/>
        <end position="35"/>
    </location>
</feature>
<accession>A0A429Z9C4</accession>
<organism evidence="2 3">
    <name type="scientific">Vagococcus humatus</name>
    <dbReference type="NCBI Taxonomy" id="1889241"/>
    <lineage>
        <taxon>Bacteria</taxon>
        <taxon>Bacillati</taxon>
        <taxon>Bacillota</taxon>
        <taxon>Bacilli</taxon>
        <taxon>Lactobacillales</taxon>
        <taxon>Enterococcaceae</taxon>
        <taxon>Vagococcus</taxon>
    </lineage>
</organism>
<dbReference type="Pfam" id="PF09586">
    <property type="entry name" value="YfhO"/>
    <property type="match status" value="1"/>
</dbReference>
<comment type="caution">
    <text evidence="2">The sequence shown here is derived from an EMBL/GenBank/DDBJ whole genome shotgun (WGS) entry which is preliminary data.</text>
</comment>
<dbReference type="PANTHER" id="PTHR38454">
    <property type="entry name" value="INTEGRAL MEMBRANE PROTEIN-RELATED"/>
    <property type="match status" value="1"/>
</dbReference>
<feature type="transmembrane region" description="Helical" evidence="1">
    <location>
        <begin position="351"/>
        <end position="371"/>
    </location>
</feature>
<feature type="transmembrane region" description="Helical" evidence="1">
    <location>
        <begin position="107"/>
        <end position="127"/>
    </location>
</feature>
<dbReference type="RefSeq" id="WP_125942896.1">
    <property type="nucleotide sequence ID" value="NZ_PXZH01000001.1"/>
</dbReference>
<dbReference type="EMBL" id="PXZH01000001">
    <property type="protein sequence ID" value="RST90283.1"/>
    <property type="molecule type" value="Genomic_DNA"/>
</dbReference>
<evidence type="ECO:0000313" key="2">
    <source>
        <dbReference type="EMBL" id="RST90283.1"/>
    </source>
</evidence>
<keyword evidence="3" id="KW-1185">Reference proteome</keyword>
<name>A0A429Z9C4_9ENTE</name>
<dbReference type="Proteomes" id="UP000277864">
    <property type="component" value="Unassembled WGS sequence"/>
</dbReference>
<feature type="transmembrane region" description="Helical" evidence="1">
    <location>
        <begin position="80"/>
        <end position="100"/>
    </location>
</feature>
<keyword evidence="1" id="KW-0472">Membrane</keyword>
<feature type="transmembrane region" description="Helical" evidence="1">
    <location>
        <begin position="412"/>
        <end position="434"/>
    </location>
</feature>
<protein>
    <submittedName>
        <fullName evidence="2">Copper ABC transporter permease</fullName>
    </submittedName>
</protein>
<gene>
    <name evidence="2" type="ORF">C7P63_04210</name>
</gene>
<dbReference type="InterPro" id="IPR018580">
    <property type="entry name" value="Uncharacterised_YfhO"/>
</dbReference>
<evidence type="ECO:0000256" key="1">
    <source>
        <dbReference type="SAM" id="Phobius"/>
    </source>
</evidence>
<evidence type="ECO:0000313" key="3">
    <source>
        <dbReference type="Proteomes" id="UP000277864"/>
    </source>
</evidence>
<reference evidence="2 3" key="1">
    <citation type="submission" date="2018-03" db="EMBL/GenBank/DDBJ databases">
        <authorList>
            <person name="Gulvik C.A."/>
        </authorList>
    </citation>
    <scope>NUCLEOTIDE SEQUENCE [LARGE SCALE GENOMIC DNA]</scope>
    <source>
        <strain evidence="2 3">JCM 31581</strain>
    </source>
</reference>
<feature type="transmembrane region" description="Helical" evidence="1">
    <location>
        <begin position="322"/>
        <end position="345"/>
    </location>
</feature>
<keyword evidence="1" id="KW-0812">Transmembrane</keyword>
<dbReference type="PANTHER" id="PTHR38454:SF1">
    <property type="entry name" value="INTEGRAL MEMBRANE PROTEIN"/>
    <property type="match status" value="1"/>
</dbReference>
<proteinExistence type="predicted"/>
<feature type="transmembrane region" description="Helical" evidence="1">
    <location>
        <begin position="190"/>
        <end position="215"/>
    </location>
</feature>
<feature type="transmembrane region" description="Helical" evidence="1">
    <location>
        <begin position="841"/>
        <end position="864"/>
    </location>
</feature>